<comment type="caution">
    <text evidence="1">The sequence shown here is derived from an EMBL/GenBank/DDBJ whole genome shotgun (WGS) entry which is preliminary data.</text>
</comment>
<dbReference type="PANTHER" id="PTHR46141:SF1">
    <property type="entry name" value="SODIUM LEAK CHANNEL NALCN"/>
    <property type="match status" value="1"/>
</dbReference>
<dbReference type="PANTHER" id="PTHR46141">
    <property type="entry name" value="SODIUM LEAK CHANNEL NON-SELECTIVE PROTEIN"/>
    <property type="match status" value="1"/>
</dbReference>
<dbReference type="GO" id="GO:0032224">
    <property type="term" value="P:positive regulation of synaptic transmission, cholinergic"/>
    <property type="evidence" value="ECO:0007669"/>
    <property type="project" value="TreeGrafter"/>
</dbReference>
<organism evidence="1 2">
    <name type="scientific">Didymodactylos carnosus</name>
    <dbReference type="NCBI Taxonomy" id="1234261"/>
    <lineage>
        <taxon>Eukaryota</taxon>
        <taxon>Metazoa</taxon>
        <taxon>Spiralia</taxon>
        <taxon>Gnathifera</taxon>
        <taxon>Rotifera</taxon>
        <taxon>Eurotatoria</taxon>
        <taxon>Bdelloidea</taxon>
        <taxon>Philodinida</taxon>
        <taxon>Philodinidae</taxon>
        <taxon>Didymodactylos</taxon>
    </lineage>
</organism>
<dbReference type="AlphaFoldDB" id="A0A8S2X0S8"/>
<gene>
    <name evidence="1" type="ORF">SRO942_LOCUS43199</name>
</gene>
<dbReference type="GO" id="GO:0032230">
    <property type="term" value="P:positive regulation of synaptic transmission, GABAergic"/>
    <property type="evidence" value="ECO:0007669"/>
    <property type="project" value="TreeGrafter"/>
</dbReference>
<reference evidence="1" key="1">
    <citation type="submission" date="2021-02" db="EMBL/GenBank/DDBJ databases">
        <authorList>
            <person name="Nowell W R."/>
        </authorList>
    </citation>
    <scope>NUCLEOTIDE SEQUENCE</scope>
</reference>
<accession>A0A8S2X0S8</accession>
<proteinExistence type="predicted"/>
<sequence>MHLLALFYLDVSNLVPSLDALNLLVAIIMENYSLFYSNEEDALLSYNDIGHFQTVWNMADISRKGVIPARRVKFLLRLLKGQLEVDAEKLYKHMCYETGKLNNGSDIKFHDVLNMLAYRSVEIRKSLQFEESLAHLWYRLHITNLSPSTLFLSILKTCFDEHYNEPRQLTTKDVASLLSKDIFEFVDKLLDDVSVTEMLNLKTTFSSDSSIDIKDEATKLYLSQGSDSKNRKNM</sequence>
<dbReference type="GO" id="GO:0005886">
    <property type="term" value="C:plasma membrane"/>
    <property type="evidence" value="ECO:0007669"/>
    <property type="project" value="TreeGrafter"/>
</dbReference>
<dbReference type="InterPro" id="IPR028823">
    <property type="entry name" value="NALCN"/>
</dbReference>
<protein>
    <submittedName>
        <fullName evidence="1">Uncharacterized protein</fullName>
    </submittedName>
</protein>
<dbReference type="Proteomes" id="UP000681722">
    <property type="component" value="Unassembled WGS sequence"/>
</dbReference>
<dbReference type="EMBL" id="CAJOBC010100824">
    <property type="protein sequence ID" value="CAF4469608.1"/>
    <property type="molecule type" value="Genomic_DNA"/>
</dbReference>
<name>A0A8S2X0S8_9BILA</name>
<dbReference type="OrthoDB" id="10069766at2759"/>
<evidence type="ECO:0000313" key="1">
    <source>
        <dbReference type="EMBL" id="CAF4469608.1"/>
    </source>
</evidence>
<dbReference type="Gene3D" id="1.10.238.10">
    <property type="entry name" value="EF-hand"/>
    <property type="match status" value="1"/>
</dbReference>
<dbReference type="GO" id="GO:0005261">
    <property type="term" value="F:monoatomic cation channel activity"/>
    <property type="evidence" value="ECO:0007669"/>
    <property type="project" value="InterPro"/>
</dbReference>
<evidence type="ECO:0000313" key="2">
    <source>
        <dbReference type="Proteomes" id="UP000681722"/>
    </source>
</evidence>